<dbReference type="EMBL" id="JFZT01000047">
    <property type="protein sequence ID" value="EZQ03825.1"/>
    <property type="molecule type" value="Genomic_DNA"/>
</dbReference>
<dbReference type="RefSeq" id="WP_048100003.1">
    <property type="nucleotide sequence ID" value="NZ_JFZT01000047.1"/>
</dbReference>
<reference evidence="1 2" key="1">
    <citation type="submission" date="2014-03" db="EMBL/GenBank/DDBJ databases">
        <title>Draft genome sequence of the novel thermoacidophilic archaea Acidianus copahuensis ALE1 strain, isolated from Copahue volcanic area in Neuquen Argentina.</title>
        <authorList>
            <person name="Urbieta M.S."/>
            <person name="Rascovan N."/>
            <person name="Castro C."/>
            <person name="Revale S."/>
            <person name="Giaveno M.A."/>
            <person name="Vazquez M.P."/>
            <person name="Donati E.R."/>
        </authorList>
    </citation>
    <scope>NUCLEOTIDE SEQUENCE [LARGE SCALE GENOMIC DNA]</scope>
    <source>
        <strain evidence="1 2">ALE1</strain>
    </source>
</reference>
<dbReference type="Pfam" id="PF03966">
    <property type="entry name" value="Trm112p"/>
    <property type="match status" value="1"/>
</dbReference>
<dbReference type="STRING" id="1160895.CM19_08860"/>
<evidence type="ECO:0008006" key="3">
    <source>
        <dbReference type="Google" id="ProtNLM"/>
    </source>
</evidence>
<dbReference type="AlphaFoldDB" id="A0A031LN21"/>
<dbReference type="OrthoDB" id="6467at2157"/>
<comment type="caution">
    <text evidence="1">The sequence shown here is derived from an EMBL/GenBank/DDBJ whole genome shotgun (WGS) entry which is preliminary data.</text>
</comment>
<organism evidence="1 2">
    <name type="scientific">Candidatus Acidianus copahuensis</name>
    <dbReference type="NCBI Taxonomy" id="1160895"/>
    <lineage>
        <taxon>Archaea</taxon>
        <taxon>Thermoproteota</taxon>
        <taxon>Thermoprotei</taxon>
        <taxon>Sulfolobales</taxon>
        <taxon>Sulfolobaceae</taxon>
        <taxon>Acidianus</taxon>
    </lineage>
</organism>
<accession>A0A031LN21</accession>
<sequence>MKYRLMDILACPICKDFPLDLIVFSEREVNRTIDQKKPFCELYCAYKKTDVKNVPNPPCEECIRKEIVEGVLYCKKCGRWYPISDEIPRMLPDKLRNRNEDLEFLRKNKEHLPDYITNKGLPFNLTEKTN</sequence>
<dbReference type="Gene3D" id="2.20.25.10">
    <property type="match status" value="1"/>
</dbReference>
<gene>
    <name evidence="1" type="ORF">CM19_08860</name>
</gene>
<dbReference type="InterPro" id="IPR005651">
    <property type="entry name" value="Trm112-like"/>
</dbReference>
<name>A0A031LN21_9CREN</name>
<evidence type="ECO:0000313" key="1">
    <source>
        <dbReference type="EMBL" id="EZQ03825.1"/>
    </source>
</evidence>
<proteinExistence type="predicted"/>
<evidence type="ECO:0000313" key="2">
    <source>
        <dbReference type="Proteomes" id="UP000024332"/>
    </source>
</evidence>
<dbReference type="Proteomes" id="UP000024332">
    <property type="component" value="Unassembled WGS sequence"/>
</dbReference>
<dbReference type="SUPFAM" id="SSF158997">
    <property type="entry name" value="Trm112p-like"/>
    <property type="match status" value="1"/>
</dbReference>
<keyword evidence="2" id="KW-1185">Reference proteome</keyword>
<protein>
    <recommendedName>
        <fullName evidence="3">Trm112 family protein</fullName>
    </recommendedName>
</protein>